<keyword evidence="10" id="KW-0645">Protease</keyword>
<dbReference type="PROSITE" id="PS50214">
    <property type="entry name" value="DISINTEGRIN_2"/>
    <property type="match status" value="1"/>
</dbReference>
<comment type="caution">
    <text evidence="4">Lacks conserved residue(s) required for the propagation of feature annotation.</text>
</comment>
<keyword evidence="6" id="KW-0812">Transmembrane</keyword>
<dbReference type="InterPro" id="IPR001590">
    <property type="entry name" value="Peptidase_M12B"/>
</dbReference>
<feature type="compositionally biased region" description="Pro residues" evidence="5">
    <location>
        <begin position="794"/>
        <end position="818"/>
    </location>
</feature>
<evidence type="ECO:0000256" key="3">
    <source>
        <dbReference type="ARBA" id="ARBA00074021"/>
    </source>
</evidence>
<dbReference type="Gene3D" id="3.40.390.10">
    <property type="entry name" value="Collagenase (Catalytic Domain)"/>
    <property type="match status" value="1"/>
</dbReference>
<keyword evidence="6" id="KW-0472">Membrane</keyword>
<comment type="caution">
    <text evidence="10">The sequence shown here is derived from an EMBL/GenBank/DDBJ whole genome shotgun (WGS) entry which is preliminary data.</text>
</comment>
<evidence type="ECO:0000256" key="5">
    <source>
        <dbReference type="SAM" id="MobiDB-lite"/>
    </source>
</evidence>
<accession>A0AAE8MZ60</accession>
<dbReference type="PANTHER" id="PTHR11905:SF159">
    <property type="entry name" value="ADAM METALLOPROTEASE"/>
    <property type="match status" value="1"/>
</dbReference>
<dbReference type="GO" id="GO:0046872">
    <property type="term" value="F:metal ion binding"/>
    <property type="evidence" value="ECO:0007669"/>
    <property type="project" value="UniProtKB-KW"/>
</dbReference>
<dbReference type="SUPFAM" id="SSF55486">
    <property type="entry name" value="Metalloproteases ('zincins'), catalytic domain"/>
    <property type="match status" value="1"/>
</dbReference>
<feature type="signal peptide" evidence="7">
    <location>
        <begin position="1"/>
        <end position="23"/>
    </location>
</feature>
<organism evidence="10 11">
    <name type="scientific">Cephalotrichum gorgonifer</name>
    <dbReference type="NCBI Taxonomy" id="2041049"/>
    <lineage>
        <taxon>Eukaryota</taxon>
        <taxon>Fungi</taxon>
        <taxon>Dikarya</taxon>
        <taxon>Ascomycota</taxon>
        <taxon>Pezizomycotina</taxon>
        <taxon>Sordariomycetes</taxon>
        <taxon>Hypocreomycetidae</taxon>
        <taxon>Microascales</taxon>
        <taxon>Microascaceae</taxon>
        <taxon>Cephalotrichum</taxon>
    </lineage>
</organism>
<dbReference type="PROSITE" id="PS50215">
    <property type="entry name" value="ADAM_MEPRO"/>
    <property type="match status" value="1"/>
</dbReference>
<feature type="active site" evidence="4">
    <location>
        <position position="427"/>
    </location>
</feature>
<comment type="function">
    <text evidence="2">Probable zinc protease.</text>
</comment>
<dbReference type="SUPFAM" id="SSF57552">
    <property type="entry name" value="Blood coagulation inhibitor (disintegrin)"/>
    <property type="match status" value="1"/>
</dbReference>
<dbReference type="Pfam" id="PF00200">
    <property type="entry name" value="Disintegrin"/>
    <property type="match status" value="1"/>
</dbReference>
<dbReference type="SMART" id="SM00050">
    <property type="entry name" value="DISIN"/>
    <property type="match status" value="1"/>
</dbReference>
<dbReference type="GO" id="GO:0006508">
    <property type="term" value="P:proteolysis"/>
    <property type="evidence" value="ECO:0007669"/>
    <property type="project" value="InterPro"/>
</dbReference>
<evidence type="ECO:0000259" key="8">
    <source>
        <dbReference type="PROSITE" id="PS50214"/>
    </source>
</evidence>
<gene>
    <name evidence="10" type="ORF">DNG_06144</name>
</gene>
<name>A0AAE8MZ60_9PEZI</name>
<dbReference type="EMBL" id="ONZQ02000008">
    <property type="protein sequence ID" value="SPO03461.1"/>
    <property type="molecule type" value="Genomic_DNA"/>
</dbReference>
<dbReference type="PANTHER" id="PTHR11905">
    <property type="entry name" value="ADAM A DISINTEGRIN AND METALLOPROTEASE DOMAIN"/>
    <property type="match status" value="1"/>
</dbReference>
<dbReference type="InterPro" id="IPR034028">
    <property type="entry name" value="ZnMc_ADAM_fungal"/>
</dbReference>
<sequence length="825" mass="87999">MILLRLATAALTSAALLFQACYAHSESRNPVTSITTINDITIQSSTKAIHSHSHFDLYFTIHDGKQRIRMTLDPNQDVLSDDAHVTLLDSSGNIRSVKRVDRSQHRVYRGSAYIQSPSDNEWVNVGWARITLLRDGDNPIFEGAFRLHGDHHHIHTAAAFRKVKHAADPNPSPPNDAAAASGEYMVVWRDSDVLEYYQPRDELKKRGEFGRVTCGSDDLSFNANFKRSDESFLRGVSTPSLFGRQSDMTPGNGGAGINLVDHIGSIAGCPTTRKIALIGVAADCTYRQGFDSDEATQENIVNQINSASALYEDTFNISLGLQNLTILPEDCPASAPDAAPWNVGCSDSTTITDRLSLFSEWRGRSQDTNAFWTLLTTCQTGAAVGLAWLGQVCQQGSRPNEGKPNEIISSANVVVRTKTEWQVIAHEVGHTFGAVHDCTSDTCRTGDDKEQKCCPLDASTCNAGGQFIMNPSTGSGIDSFSPCSIGNVCAAVVRTADTCLVNNRGVSSFTGSQCGNGIVETGEDCDCGGEGGCGNNSCCDAKTCKFTSGSVCDPANEDCCTDSCKFASSNTVCRASTGLCDPEEKCTGDSSLCPKDSHKDDGTDCGNDGAGLTCASGQCTSREQQCKAMVGGVDTSEVTTCDYTSTCVVACRWPSLPENQCRIMNSFFLDGTPCPGGGRCKSGICEGGSFGDEVAEFFSKNKKIVIPVAIVVGSLVVLALVWCLLGNVRRRIAAKKRQKMLKVPSTADVNRSPNWAAYGGSFAPNGSSRGLGGRPRDEGPGLMGTSPDLRQAPPGGPGGWGPPPSYPATSYQPPPPTRRPSMRYA</sequence>
<evidence type="ECO:0000256" key="2">
    <source>
        <dbReference type="ARBA" id="ARBA00056552"/>
    </source>
</evidence>
<dbReference type="FunFam" id="4.10.70.10:FF:000003">
    <property type="entry name" value="Disintegrin and metalloproteinase domain-containing protein 17"/>
    <property type="match status" value="1"/>
</dbReference>
<feature type="transmembrane region" description="Helical" evidence="6">
    <location>
        <begin position="704"/>
        <end position="728"/>
    </location>
</feature>
<dbReference type="Gene3D" id="4.10.70.10">
    <property type="entry name" value="Disintegrin domain"/>
    <property type="match status" value="1"/>
</dbReference>
<feature type="binding site" evidence="4">
    <location>
        <position position="426"/>
    </location>
    <ligand>
        <name>Zn(2+)</name>
        <dbReference type="ChEBI" id="CHEBI:29105"/>
        <note>catalytic</note>
    </ligand>
</feature>
<reference evidence="10" key="1">
    <citation type="submission" date="2018-03" db="EMBL/GenBank/DDBJ databases">
        <authorList>
            <person name="Guldener U."/>
        </authorList>
    </citation>
    <scope>NUCLEOTIDE SEQUENCE</scope>
</reference>
<evidence type="ECO:0000313" key="10">
    <source>
        <dbReference type="EMBL" id="SPO03461.1"/>
    </source>
</evidence>
<evidence type="ECO:0000256" key="6">
    <source>
        <dbReference type="SAM" id="Phobius"/>
    </source>
</evidence>
<feature type="domain" description="Peptidase M12B" evidence="9">
    <location>
        <begin position="273"/>
        <end position="504"/>
    </location>
</feature>
<feature type="region of interest" description="Disordered" evidence="5">
    <location>
        <begin position="760"/>
        <end position="825"/>
    </location>
</feature>
<keyword evidence="7" id="KW-0732">Signal</keyword>
<dbReference type="InterPro" id="IPR024079">
    <property type="entry name" value="MetalloPept_cat_dom_sf"/>
</dbReference>
<feature type="domain" description="Disintegrin" evidence="8">
    <location>
        <begin position="511"/>
        <end position="601"/>
    </location>
</feature>
<keyword evidence="1" id="KW-1015">Disulfide bond</keyword>
<feature type="chain" id="PRO_5042068724" description="Disintegrin and metalloproteinase domain-containing protein B" evidence="7">
    <location>
        <begin position="24"/>
        <end position="825"/>
    </location>
</feature>
<evidence type="ECO:0000259" key="9">
    <source>
        <dbReference type="PROSITE" id="PS50215"/>
    </source>
</evidence>
<feature type="binding site" evidence="4">
    <location>
        <position position="436"/>
    </location>
    <ligand>
        <name>Zn(2+)</name>
        <dbReference type="ChEBI" id="CHEBI:29105"/>
        <note>catalytic</note>
    </ligand>
</feature>
<protein>
    <recommendedName>
        <fullName evidence="3">Disintegrin and metalloproteinase domain-containing protein B</fullName>
    </recommendedName>
</protein>
<dbReference type="AlphaFoldDB" id="A0AAE8MZ60"/>
<keyword evidence="11" id="KW-1185">Reference proteome</keyword>
<evidence type="ECO:0000256" key="1">
    <source>
        <dbReference type="ARBA" id="ARBA00023157"/>
    </source>
</evidence>
<evidence type="ECO:0000256" key="7">
    <source>
        <dbReference type="SAM" id="SignalP"/>
    </source>
</evidence>
<dbReference type="CDD" id="cd04271">
    <property type="entry name" value="ZnMc_ADAM_fungal"/>
    <property type="match status" value="1"/>
</dbReference>
<dbReference type="PROSITE" id="PS51257">
    <property type="entry name" value="PROKAR_LIPOPROTEIN"/>
    <property type="match status" value="1"/>
</dbReference>
<keyword evidence="10" id="KW-0378">Hydrolase</keyword>
<keyword evidence="4" id="KW-0862">Zinc</keyword>
<dbReference type="GO" id="GO:0004222">
    <property type="term" value="F:metalloendopeptidase activity"/>
    <property type="evidence" value="ECO:0007669"/>
    <property type="project" value="InterPro"/>
</dbReference>
<proteinExistence type="predicted"/>
<feature type="binding site" evidence="4">
    <location>
        <position position="430"/>
    </location>
    <ligand>
        <name>Zn(2+)</name>
        <dbReference type="ChEBI" id="CHEBI:29105"/>
        <note>catalytic</note>
    </ligand>
</feature>
<evidence type="ECO:0000313" key="11">
    <source>
        <dbReference type="Proteomes" id="UP001187682"/>
    </source>
</evidence>
<keyword evidence="10" id="KW-0482">Metalloprotease</keyword>
<dbReference type="Proteomes" id="UP001187682">
    <property type="component" value="Unassembled WGS sequence"/>
</dbReference>
<dbReference type="Pfam" id="PF13688">
    <property type="entry name" value="Reprolysin_5"/>
    <property type="match status" value="1"/>
</dbReference>
<keyword evidence="6" id="KW-1133">Transmembrane helix</keyword>
<dbReference type="InterPro" id="IPR001762">
    <property type="entry name" value="Disintegrin_dom"/>
</dbReference>
<keyword evidence="4" id="KW-0479">Metal-binding</keyword>
<evidence type="ECO:0000256" key="4">
    <source>
        <dbReference type="PROSITE-ProRule" id="PRU00276"/>
    </source>
</evidence>
<dbReference type="InterPro" id="IPR036436">
    <property type="entry name" value="Disintegrin_dom_sf"/>
</dbReference>